<dbReference type="InParanoid" id="H1XQR7"/>
<dbReference type="OrthoDB" id="3611744at2"/>
<dbReference type="HOGENOM" id="CLU_1183243_0_0_0"/>
<name>H1XQR7_CALAY</name>
<reference evidence="1 2" key="1">
    <citation type="submission" date="2011-09" db="EMBL/GenBank/DDBJ databases">
        <title>The permanent draft genome of Caldithrix abyssi DSM 13497.</title>
        <authorList>
            <consortium name="US DOE Joint Genome Institute (JGI-PGF)"/>
            <person name="Lucas S."/>
            <person name="Han J."/>
            <person name="Lapidus A."/>
            <person name="Bruce D."/>
            <person name="Goodwin L."/>
            <person name="Pitluck S."/>
            <person name="Peters L."/>
            <person name="Kyrpides N."/>
            <person name="Mavromatis K."/>
            <person name="Ivanova N."/>
            <person name="Mikhailova N."/>
            <person name="Chertkov O."/>
            <person name="Detter J.C."/>
            <person name="Tapia R."/>
            <person name="Han C."/>
            <person name="Land M."/>
            <person name="Hauser L."/>
            <person name="Markowitz V."/>
            <person name="Cheng J.-F."/>
            <person name="Hugenholtz P."/>
            <person name="Woyke T."/>
            <person name="Wu D."/>
            <person name="Spring S."/>
            <person name="Brambilla E."/>
            <person name="Klenk H.-P."/>
            <person name="Eisen J.A."/>
        </authorList>
    </citation>
    <scope>NUCLEOTIDE SEQUENCE [LARGE SCALE GENOMIC DNA]</scope>
    <source>
        <strain evidence="1 2">DSM 13497</strain>
    </source>
</reference>
<dbReference type="PaxDb" id="880073-Calab_2732"/>
<dbReference type="AlphaFoldDB" id="H1XQR7"/>
<sequence length="234" mass="27841">MILSTFRPTFLPDLMYFWQMSQCQIAIFADHLPFSKGARINRSAPLNTPEDVLTIPVQHEASENQIFKRKVVEQTFWKQKHVKTLRHLFHNFPFAEYYLPEIEDLYSTDFVYLGDLLFELHLKLVKWLHLPLQIYRSSKLDFKGDASRLVGDWCKQFQCEAYMAAEQTFRKQWIDARVLKAQNIRTLLFAPLPHSTFLENYARKSILHFILQFGPEAGYILKQYSRKQRKEYSP</sequence>
<dbReference type="Proteomes" id="UP000004671">
    <property type="component" value="Chromosome"/>
</dbReference>
<dbReference type="RefSeq" id="WP_006929635.1">
    <property type="nucleotide sequence ID" value="NZ_CM001402.1"/>
</dbReference>
<keyword evidence="2" id="KW-1185">Reference proteome</keyword>
<protein>
    <submittedName>
        <fullName evidence="1">WbqC-like family protein</fullName>
    </submittedName>
</protein>
<dbReference type="EMBL" id="CM001402">
    <property type="protein sequence ID" value="EHO42340.1"/>
    <property type="molecule type" value="Genomic_DNA"/>
</dbReference>
<dbReference type="Pfam" id="PF08889">
    <property type="entry name" value="WbqC"/>
    <property type="match status" value="1"/>
</dbReference>
<organism evidence="1 2">
    <name type="scientific">Caldithrix abyssi DSM 13497</name>
    <dbReference type="NCBI Taxonomy" id="880073"/>
    <lineage>
        <taxon>Bacteria</taxon>
        <taxon>Pseudomonadati</taxon>
        <taxon>Calditrichota</taxon>
        <taxon>Calditrichia</taxon>
        <taxon>Calditrichales</taxon>
        <taxon>Calditrichaceae</taxon>
        <taxon>Caldithrix</taxon>
    </lineage>
</organism>
<dbReference type="InterPro" id="IPR014985">
    <property type="entry name" value="WbqC"/>
</dbReference>
<accession>H1XQR7</accession>
<gene>
    <name evidence="1" type="ORF">Calab_2732</name>
</gene>
<evidence type="ECO:0000313" key="1">
    <source>
        <dbReference type="EMBL" id="EHO42340.1"/>
    </source>
</evidence>
<evidence type="ECO:0000313" key="2">
    <source>
        <dbReference type="Proteomes" id="UP000004671"/>
    </source>
</evidence>
<proteinExistence type="predicted"/>
<dbReference type="STRING" id="880073.Cabys_1577"/>